<protein>
    <recommendedName>
        <fullName evidence="3">F-box domain-containing protein</fullName>
    </recommendedName>
</protein>
<reference evidence="1" key="1">
    <citation type="journal article" date="2021" name="Nat. Commun.">
        <title>Genetic determinants of endophytism in the Arabidopsis root mycobiome.</title>
        <authorList>
            <person name="Mesny F."/>
            <person name="Miyauchi S."/>
            <person name="Thiergart T."/>
            <person name="Pickel B."/>
            <person name="Atanasova L."/>
            <person name="Karlsson M."/>
            <person name="Huettel B."/>
            <person name="Barry K.W."/>
            <person name="Haridas S."/>
            <person name="Chen C."/>
            <person name="Bauer D."/>
            <person name="Andreopoulos W."/>
            <person name="Pangilinan J."/>
            <person name="LaButti K."/>
            <person name="Riley R."/>
            <person name="Lipzen A."/>
            <person name="Clum A."/>
            <person name="Drula E."/>
            <person name="Henrissat B."/>
            <person name="Kohler A."/>
            <person name="Grigoriev I.V."/>
            <person name="Martin F.M."/>
            <person name="Hacquard S."/>
        </authorList>
    </citation>
    <scope>NUCLEOTIDE SEQUENCE</scope>
    <source>
        <strain evidence="1">MPI-SDFR-AT-0120</strain>
    </source>
</reference>
<comment type="caution">
    <text evidence="1">The sequence shown here is derived from an EMBL/GenBank/DDBJ whole genome shotgun (WGS) entry which is preliminary data.</text>
</comment>
<organism evidence="1 2">
    <name type="scientific">Paraphoma chrysanthemicola</name>
    <dbReference type="NCBI Taxonomy" id="798071"/>
    <lineage>
        <taxon>Eukaryota</taxon>
        <taxon>Fungi</taxon>
        <taxon>Dikarya</taxon>
        <taxon>Ascomycota</taxon>
        <taxon>Pezizomycotina</taxon>
        <taxon>Dothideomycetes</taxon>
        <taxon>Pleosporomycetidae</taxon>
        <taxon>Pleosporales</taxon>
        <taxon>Pleosporineae</taxon>
        <taxon>Phaeosphaeriaceae</taxon>
        <taxon>Paraphoma</taxon>
    </lineage>
</organism>
<name>A0A8K0QZ68_9PLEO</name>
<dbReference type="EMBL" id="JAGMVJ010000016">
    <property type="protein sequence ID" value="KAH7079600.1"/>
    <property type="molecule type" value="Genomic_DNA"/>
</dbReference>
<keyword evidence="2" id="KW-1185">Reference proteome</keyword>
<dbReference type="Proteomes" id="UP000813461">
    <property type="component" value="Unassembled WGS sequence"/>
</dbReference>
<evidence type="ECO:0000313" key="2">
    <source>
        <dbReference type="Proteomes" id="UP000813461"/>
    </source>
</evidence>
<evidence type="ECO:0008006" key="3">
    <source>
        <dbReference type="Google" id="ProtNLM"/>
    </source>
</evidence>
<accession>A0A8K0QZ68</accession>
<sequence length="222" mass="25050">MSFKFLDLPTELRFQVYTIFAIPRDAPFSAYSGLYLSCKRFKAEMDQEVGKITTTYLQDLANRERDVIVSKLNSSPSLERLHLNLSNPPEDSSALFRVLTFIVKLLSLHTASVNISFTSSNVHLDTDQFLNAMSLFNFITPCIGIETQTSKLVLEYPAGYWSEPEVMARGGLPDVPVLGWSSFWQVEAIDEDTSKAIATWARAPESERGRSLVEMTSDTFWT</sequence>
<dbReference type="OrthoDB" id="3800181at2759"/>
<proteinExistence type="predicted"/>
<dbReference type="AlphaFoldDB" id="A0A8K0QZ68"/>
<gene>
    <name evidence="1" type="ORF">FB567DRAFT_606957</name>
</gene>
<evidence type="ECO:0000313" key="1">
    <source>
        <dbReference type="EMBL" id="KAH7079600.1"/>
    </source>
</evidence>